<dbReference type="Gene3D" id="3.40.50.300">
    <property type="entry name" value="P-loop containing nucleotide triphosphate hydrolases"/>
    <property type="match status" value="1"/>
</dbReference>
<keyword evidence="3 4" id="KW-0418">Kinase</keyword>
<evidence type="ECO:0000256" key="4">
    <source>
        <dbReference type="RuleBase" id="RU003330"/>
    </source>
</evidence>
<dbReference type="PANTHER" id="PTHR23359">
    <property type="entry name" value="NUCLEOTIDE KINASE"/>
    <property type="match status" value="1"/>
</dbReference>
<dbReference type="EMBL" id="CP075865">
    <property type="protein sequence ID" value="QYS95482.1"/>
    <property type="molecule type" value="Genomic_DNA"/>
</dbReference>
<keyword evidence="6" id="KW-1185">Reference proteome</keyword>
<evidence type="ECO:0000313" key="6">
    <source>
        <dbReference type="Proteomes" id="UP000826661"/>
    </source>
</evidence>
<dbReference type="GO" id="GO:0019205">
    <property type="term" value="F:nucleobase-containing compound kinase activity"/>
    <property type="evidence" value="ECO:0007669"/>
    <property type="project" value="InterPro"/>
</dbReference>
<dbReference type="GO" id="GO:0005524">
    <property type="term" value="F:ATP binding"/>
    <property type="evidence" value="ECO:0007669"/>
    <property type="project" value="InterPro"/>
</dbReference>
<dbReference type="SUPFAM" id="SSF52540">
    <property type="entry name" value="P-loop containing nucleoside triphosphate hydrolases"/>
    <property type="match status" value="1"/>
</dbReference>
<comment type="similarity">
    <text evidence="4">Belongs to the adenylate kinase family.</text>
</comment>
<proteinExistence type="inferred from homology"/>
<dbReference type="GO" id="GO:0006139">
    <property type="term" value="P:nucleobase-containing compound metabolic process"/>
    <property type="evidence" value="ECO:0007669"/>
    <property type="project" value="InterPro"/>
</dbReference>
<keyword evidence="1 4" id="KW-0808">Transferase</keyword>
<sequence>MDSIKGKVVFVLGAPGAGKGTLTKKLAQKYGFKHLSIGDLLRQIVASPNADDTVAEYVRRGELLTTEMLFPILKPHVDAGGVTILDGFPRHLDQAKEFEQQCQHPTVVLFFDCPREMAEARVLQRKQGREGDNAETFRKRYAEFQELNPSLLAYYEQAGKLITIDTSGYSNSSYKKLLDALKVSREWASLTEE</sequence>
<dbReference type="Proteomes" id="UP000826661">
    <property type="component" value="Chromosome II"/>
</dbReference>
<accession>A0A8G0L466</accession>
<evidence type="ECO:0000256" key="1">
    <source>
        <dbReference type="ARBA" id="ARBA00022679"/>
    </source>
</evidence>
<dbReference type="InterPro" id="IPR027417">
    <property type="entry name" value="P-loop_NTPase"/>
</dbReference>
<evidence type="ECO:0000313" key="5">
    <source>
        <dbReference type="EMBL" id="QYS95482.1"/>
    </source>
</evidence>
<organism evidence="5 6">
    <name type="scientific">Trichoderma simmonsii</name>
    <dbReference type="NCBI Taxonomy" id="1491479"/>
    <lineage>
        <taxon>Eukaryota</taxon>
        <taxon>Fungi</taxon>
        <taxon>Dikarya</taxon>
        <taxon>Ascomycota</taxon>
        <taxon>Pezizomycotina</taxon>
        <taxon>Sordariomycetes</taxon>
        <taxon>Hypocreomycetidae</taxon>
        <taxon>Hypocreales</taxon>
        <taxon>Hypocreaceae</taxon>
        <taxon>Trichoderma</taxon>
    </lineage>
</organism>
<evidence type="ECO:0000256" key="3">
    <source>
        <dbReference type="ARBA" id="ARBA00022777"/>
    </source>
</evidence>
<dbReference type="PRINTS" id="PR00094">
    <property type="entry name" value="ADENYLTKNASE"/>
</dbReference>
<gene>
    <name evidence="5" type="ORF">H0G86_002774</name>
</gene>
<dbReference type="Pfam" id="PF00406">
    <property type="entry name" value="ADK"/>
    <property type="match status" value="1"/>
</dbReference>
<dbReference type="InterPro" id="IPR000850">
    <property type="entry name" value="Adenylat/UMP-CMP_kin"/>
</dbReference>
<protein>
    <submittedName>
        <fullName evidence="5">Uridylate kinase</fullName>
    </submittedName>
</protein>
<evidence type="ECO:0000256" key="2">
    <source>
        <dbReference type="ARBA" id="ARBA00022741"/>
    </source>
</evidence>
<keyword evidence="2" id="KW-0547">Nucleotide-binding</keyword>
<dbReference type="HAMAP" id="MF_00235">
    <property type="entry name" value="Adenylate_kinase_Adk"/>
    <property type="match status" value="1"/>
</dbReference>
<dbReference type="CDD" id="cd01428">
    <property type="entry name" value="ADK"/>
    <property type="match status" value="1"/>
</dbReference>
<name>A0A8G0L466_9HYPO</name>
<reference evidence="5 6" key="1">
    <citation type="journal article" date="2021" name="BMC Genomics">
        <title>Telomere-to-telomere genome assembly of asparaginase-producing Trichoderma simmonsii.</title>
        <authorList>
            <person name="Chung D."/>
            <person name="Kwon Y.M."/>
            <person name="Yang Y."/>
        </authorList>
    </citation>
    <scope>NUCLEOTIDE SEQUENCE [LARGE SCALE GENOMIC DNA]</scope>
    <source>
        <strain evidence="5 6">GH-Sj1</strain>
    </source>
</reference>
<dbReference type="AlphaFoldDB" id="A0A8G0L466"/>